<keyword evidence="3" id="KW-0106">Calcium</keyword>
<dbReference type="SMART" id="SM00054">
    <property type="entry name" value="EFh"/>
    <property type="match status" value="1"/>
</dbReference>
<keyword evidence="7" id="KW-1185">Reference proteome</keyword>
<evidence type="ECO:0000256" key="4">
    <source>
        <dbReference type="SAM" id="MobiDB-lite"/>
    </source>
</evidence>
<dbReference type="Gene3D" id="1.10.238.10">
    <property type="entry name" value="EF-hand"/>
    <property type="match status" value="1"/>
</dbReference>
<dbReference type="InterPro" id="IPR018247">
    <property type="entry name" value="EF_Hand_1_Ca_BS"/>
</dbReference>
<dbReference type="Proteomes" id="UP000324222">
    <property type="component" value="Unassembled WGS sequence"/>
</dbReference>
<dbReference type="InterPro" id="IPR011992">
    <property type="entry name" value="EF-hand-dom_pair"/>
</dbReference>
<evidence type="ECO:0000313" key="7">
    <source>
        <dbReference type="Proteomes" id="UP000324222"/>
    </source>
</evidence>
<dbReference type="EMBL" id="VSRR010018482">
    <property type="protein sequence ID" value="MPC61381.1"/>
    <property type="molecule type" value="Genomic_DNA"/>
</dbReference>
<dbReference type="OrthoDB" id="167398at2759"/>
<evidence type="ECO:0000256" key="2">
    <source>
        <dbReference type="ARBA" id="ARBA00022737"/>
    </source>
</evidence>
<protein>
    <submittedName>
        <fullName evidence="6">NADPH oxidase 5</fullName>
    </submittedName>
</protein>
<dbReference type="GO" id="GO:0005509">
    <property type="term" value="F:calcium ion binding"/>
    <property type="evidence" value="ECO:0007669"/>
    <property type="project" value="InterPro"/>
</dbReference>
<dbReference type="Pfam" id="PF00036">
    <property type="entry name" value="EF-hand_1"/>
    <property type="match status" value="1"/>
</dbReference>
<proteinExistence type="predicted"/>
<comment type="caution">
    <text evidence="6">The sequence shown here is derived from an EMBL/GenBank/DDBJ whole genome shotgun (WGS) entry which is preliminary data.</text>
</comment>
<reference evidence="6 7" key="1">
    <citation type="submission" date="2019-05" db="EMBL/GenBank/DDBJ databases">
        <title>Another draft genome of Portunus trituberculatus and its Hox gene families provides insights of decapod evolution.</title>
        <authorList>
            <person name="Jeong J.-H."/>
            <person name="Song I."/>
            <person name="Kim S."/>
            <person name="Choi T."/>
            <person name="Kim D."/>
            <person name="Ryu S."/>
            <person name="Kim W."/>
        </authorList>
    </citation>
    <scope>NUCLEOTIDE SEQUENCE [LARGE SCALE GENOMIC DNA]</scope>
    <source>
        <tissue evidence="6">Muscle</tissue>
    </source>
</reference>
<feature type="region of interest" description="Disordered" evidence="4">
    <location>
        <begin position="1"/>
        <end position="81"/>
    </location>
</feature>
<keyword evidence="2" id="KW-0677">Repeat</keyword>
<dbReference type="InterPro" id="IPR002048">
    <property type="entry name" value="EF_hand_dom"/>
</dbReference>
<evidence type="ECO:0000259" key="5">
    <source>
        <dbReference type="PROSITE" id="PS50222"/>
    </source>
</evidence>
<name>A0A5B7GMR3_PORTR</name>
<evidence type="ECO:0000256" key="3">
    <source>
        <dbReference type="ARBA" id="ARBA00022837"/>
    </source>
</evidence>
<feature type="compositionally biased region" description="Basic and acidic residues" evidence="4">
    <location>
        <begin position="41"/>
        <end position="81"/>
    </location>
</feature>
<keyword evidence="1" id="KW-0479">Metal-binding</keyword>
<dbReference type="AlphaFoldDB" id="A0A5B7GMR3"/>
<evidence type="ECO:0000256" key="1">
    <source>
        <dbReference type="ARBA" id="ARBA00022723"/>
    </source>
</evidence>
<dbReference type="PANTHER" id="PTHR45942">
    <property type="entry name" value="PROTEIN PHOSPATASE 3 REGULATORY SUBUNIT B ALPHA ISOFORM TYPE 1"/>
    <property type="match status" value="1"/>
</dbReference>
<dbReference type="CDD" id="cd00051">
    <property type="entry name" value="EFh"/>
    <property type="match status" value="1"/>
</dbReference>
<evidence type="ECO:0000313" key="6">
    <source>
        <dbReference type="EMBL" id="MPC61381.1"/>
    </source>
</evidence>
<accession>A0A5B7GMR3</accession>
<feature type="compositionally biased region" description="Basic residues" evidence="4">
    <location>
        <begin position="9"/>
        <end position="28"/>
    </location>
</feature>
<organism evidence="6 7">
    <name type="scientific">Portunus trituberculatus</name>
    <name type="common">Swimming crab</name>
    <name type="synonym">Neptunus trituberculatus</name>
    <dbReference type="NCBI Taxonomy" id="210409"/>
    <lineage>
        <taxon>Eukaryota</taxon>
        <taxon>Metazoa</taxon>
        <taxon>Ecdysozoa</taxon>
        <taxon>Arthropoda</taxon>
        <taxon>Crustacea</taxon>
        <taxon>Multicrustacea</taxon>
        <taxon>Malacostraca</taxon>
        <taxon>Eumalacostraca</taxon>
        <taxon>Eucarida</taxon>
        <taxon>Decapoda</taxon>
        <taxon>Pleocyemata</taxon>
        <taxon>Brachyura</taxon>
        <taxon>Eubrachyura</taxon>
        <taxon>Portunoidea</taxon>
        <taxon>Portunidae</taxon>
        <taxon>Portuninae</taxon>
        <taxon>Portunus</taxon>
    </lineage>
</organism>
<dbReference type="PRINTS" id="PR00450">
    <property type="entry name" value="RECOVERIN"/>
</dbReference>
<dbReference type="PROSITE" id="PS50222">
    <property type="entry name" value="EF_HAND_2"/>
    <property type="match status" value="1"/>
</dbReference>
<sequence>MRENTTHTNTHHGNSHKTRNKHTNRGIKRANTVPNNTTRKKQQEEHSETYRYSGRKEIIEIKEEAEGESKDGSGESEGERRAVARCSSGNENRALKNCYCCRHKTRTLIHMSSCSSCMPRLPACPRTGFTRENLEWLEQMFRQALGHKQELSFDDFKKIVHSRNSFFAERVFQIFDRDNSGTVSLSEFLDAMHQFAGKSPNDKIKFLFRVYDLDGERERERDLK</sequence>
<dbReference type="SUPFAM" id="SSF47473">
    <property type="entry name" value="EF-hand"/>
    <property type="match status" value="1"/>
</dbReference>
<dbReference type="PROSITE" id="PS00018">
    <property type="entry name" value="EF_HAND_1"/>
    <property type="match status" value="1"/>
</dbReference>
<gene>
    <name evidence="6" type="primary">NOX5_0</name>
    <name evidence="6" type="ORF">E2C01_055453</name>
</gene>
<feature type="domain" description="EF-hand" evidence="5">
    <location>
        <begin position="163"/>
        <end position="198"/>
    </location>
</feature>